<evidence type="ECO:0000256" key="1">
    <source>
        <dbReference type="ARBA" id="ARBA00004245"/>
    </source>
</evidence>
<dbReference type="Gramene" id="A04p30660.2_BraZ1">
    <property type="protein sequence ID" value="A04p30660.2_BraZ1.CDS"/>
    <property type="gene ID" value="A04g30660.2_BraZ1"/>
</dbReference>
<evidence type="ECO:0008006" key="10">
    <source>
        <dbReference type="Google" id="ProtNLM"/>
    </source>
</evidence>
<dbReference type="Pfam" id="PF03999">
    <property type="entry name" value="MAP65_ASE1"/>
    <property type="match status" value="1"/>
</dbReference>
<evidence type="ECO:0000256" key="5">
    <source>
        <dbReference type="ARBA" id="ARBA00023212"/>
    </source>
</evidence>
<evidence type="ECO:0000313" key="8">
    <source>
        <dbReference type="EMBL" id="CAG7908165.1"/>
    </source>
</evidence>
<dbReference type="Proteomes" id="UP000694005">
    <property type="component" value="Chromosome A04"/>
</dbReference>
<dbReference type="GO" id="GO:0000226">
    <property type="term" value="P:microtubule cytoskeleton organization"/>
    <property type="evidence" value="ECO:0007669"/>
    <property type="project" value="InterPro"/>
</dbReference>
<dbReference type="SMR" id="A0A8D9HZ76"/>
<dbReference type="EMBL" id="LS974620">
    <property type="protein sequence ID" value="CAG7908165.1"/>
    <property type="molecule type" value="Genomic_DNA"/>
</dbReference>
<name>A0A8D9HZ76_BRACM</name>
<dbReference type="Gene3D" id="1.20.58.1520">
    <property type="match status" value="1"/>
</dbReference>
<gene>
    <name evidence="8" type="ORF">BRAPAZ1V2_A04P30660.2</name>
</gene>
<evidence type="ECO:0000256" key="7">
    <source>
        <dbReference type="SAM" id="MobiDB-lite"/>
    </source>
</evidence>
<accession>A0A8D9HZ76</accession>
<feature type="region of interest" description="Disordered" evidence="7">
    <location>
        <begin position="477"/>
        <end position="541"/>
    </location>
</feature>
<evidence type="ECO:0000256" key="6">
    <source>
        <dbReference type="SAM" id="Coils"/>
    </source>
</evidence>
<organism evidence="8 9">
    <name type="scientific">Brassica campestris</name>
    <name type="common">Field mustard</name>
    <dbReference type="NCBI Taxonomy" id="3711"/>
    <lineage>
        <taxon>Eukaryota</taxon>
        <taxon>Viridiplantae</taxon>
        <taxon>Streptophyta</taxon>
        <taxon>Embryophyta</taxon>
        <taxon>Tracheophyta</taxon>
        <taxon>Spermatophyta</taxon>
        <taxon>Magnoliopsida</taxon>
        <taxon>eudicotyledons</taxon>
        <taxon>Gunneridae</taxon>
        <taxon>Pentapetalae</taxon>
        <taxon>rosids</taxon>
        <taxon>malvids</taxon>
        <taxon>Brassicales</taxon>
        <taxon>Brassicaceae</taxon>
        <taxon>Brassiceae</taxon>
        <taxon>Brassica</taxon>
    </lineage>
</organism>
<dbReference type="PANTHER" id="PTHR19321">
    <property type="entry name" value="PROTEIN REGULATOR OF CYTOKINESIS 1 PRC1-RELATED"/>
    <property type="match status" value="1"/>
</dbReference>
<evidence type="ECO:0000313" key="9">
    <source>
        <dbReference type="Proteomes" id="UP000694005"/>
    </source>
</evidence>
<keyword evidence="3" id="KW-0493">Microtubule</keyword>
<keyword evidence="5" id="KW-0963">Cytoplasm</keyword>
<reference evidence="8 9" key="1">
    <citation type="submission" date="2021-07" db="EMBL/GenBank/DDBJ databases">
        <authorList>
            <consortium name="Genoscope - CEA"/>
            <person name="William W."/>
        </authorList>
    </citation>
    <scope>NUCLEOTIDE SEQUENCE [LARGE SCALE GENOMIC DNA]</scope>
</reference>
<feature type="coiled-coil region" evidence="6">
    <location>
        <begin position="45"/>
        <end position="79"/>
    </location>
</feature>
<feature type="compositionally biased region" description="Polar residues" evidence="7">
    <location>
        <begin position="508"/>
        <end position="517"/>
    </location>
</feature>
<dbReference type="InterPro" id="IPR007145">
    <property type="entry name" value="MAP65_Ase1_PRC1"/>
</dbReference>
<sequence length="558" mass="63204">MSLSSSTTTTTCTSLLQELQIIWDEIGEGYSERDKMLLELEQECLDIYNKKVEKTRDHRAELQRSLSQSEAEIATLVSALGEQASFSKKEGSLKEQISSVKPVLEELMVKKDLRWKEVSEIVTQIAEISSNIAGNDSLVSSGFEVDGSDLTKRKLDELRAHLQDLRSEKAVRLQKVNSYISAVHELSEILSFDFSKALSNVHKSLTGASKSISNDTLARLTELVESLRKERRQRLLKLQGLGRNMQELWSLMETTADERRRFDNLSILLSVQADDALGKGCLGLDIVREAEDEVERLNALKSSKMKELVLKRHYELEEICREVHMDFNSDAARQSLIDVIDSVTKVSFAGDADLFGILESLDEQIEKAKEEALSRKEILDKVEKLKHAKEEEKWLDDYEKDENRFSAVRGAHKNLKRAEKARSLISKIPAMIDGLTTKVKAWEKERGVPFLCDKHPLLQTLEEEIVLRAQREEEKRQFREQKRLQGQLATEKEAKYGSKSAKKKPLGQSLNTDNVTKTPLGRRVGTTPGRSGVKDYRESGRGNATAIPLNYVALQKED</sequence>
<comment type="similarity">
    <text evidence="2">Belongs to the MAP65/ASE1 family.</text>
</comment>
<dbReference type="AlphaFoldDB" id="A0A8D9HZ76"/>
<comment type="subcellular location">
    <subcellularLocation>
        <location evidence="1">Cytoplasm</location>
        <location evidence="1">Cytoskeleton</location>
    </subcellularLocation>
</comment>
<dbReference type="PANTHER" id="PTHR19321:SF4">
    <property type="entry name" value="65-KDA MICROTUBULE-ASSOCIATED PROTEIN 5"/>
    <property type="match status" value="1"/>
</dbReference>
<evidence type="ECO:0000256" key="3">
    <source>
        <dbReference type="ARBA" id="ARBA00022701"/>
    </source>
</evidence>
<protein>
    <recommendedName>
        <fullName evidence="10">65-kDa microtubule-associated protein 5</fullName>
    </recommendedName>
</protein>
<dbReference type="GO" id="GO:0005874">
    <property type="term" value="C:microtubule"/>
    <property type="evidence" value="ECO:0007669"/>
    <property type="project" value="UniProtKB-KW"/>
</dbReference>
<proteinExistence type="inferred from homology"/>
<dbReference type="GO" id="GO:0008017">
    <property type="term" value="F:microtubule binding"/>
    <property type="evidence" value="ECO:0007669"/>
    <property type="project" value="InterPro"/>
</dbReference>
<keyword evidence="4 6" id="KW-0175">Coiled coil</keyword>
<keyword evidence="5" id="KW-0206">Cytoskeleton</keyword>
<evidence type="ECO:0000256" key="4">
    <source>
        <dbReference type="ARBA" id="ARBA00023054"/>
    </source>
</evidence>
<evidence type="ECO:0000256" key="2">
    <source>
        <dbReference type="ARBA" id="ARBA00006187"/>
    </source>
</evidence>